<dbReference type="GO" id="GO:0005886">
    <property type="term" value="C:plasma membrane"/>
    <property type="evidence" value="ECO:0007669"/>
    <property type="project" value="TreeGrafter"/>
</dbReference>
<comment type="similarity">
    <text evidence="2">Belongs to the membrane fusion protein (MFP) (TC 8.A.1) family.</text>
</comment>
<sequence length="396" mass="42398">MNSNLIQIKNPAKLVWASMAILFLGSCGGSQNQAGGPGPGGAQPPATYPVFTIKAQTATLNNDYPATLQGEQNIDIRPKVDGFVEAIYVDEGSVVKKGQLLFKINAPQYQQDVNSAIAAVNSAEADVNSAQLVVNKTKPLVDKDIISHYELESDELTLKTKKATLAQAKTSLANAKTNLGYTTITSPVNGVIGTIPYKVGSLVTSTTTNPLTTVSNIGKVYAYFSLNEKQLLDFSRTVKGKTIKEKIANTPAVSLILSDGTNYPEQGRVETISGLIDTETGSASFRASFPNPVGLLRSGSSANVRIPEQVKDGILIPQRSSYELQGKHFVYVVDQTNAVKSVEVKIMDLTAGQFYVVTDGLKVGDKVVYDGNSSLKDAAKIKAEPMADDKVYQDLK</sequence>
<dbReference type="Gene3D" id="1.10.287.470">
    <property type="entry name" value="Helix hairpin bin"/>
    <property type="match status" value="1"/>
</dbReference>
<dbReference type="RefSeq" id="WP_008506335.1">
    <property type="nucleotide sequence ID" value="NZ_CM001403.1"/>
</dbReference>
<dbReference type="Pfam" id="PF25876">
    <property type="entry name" value="HH_MFP_RND"/>
    <property type="match status" value="1"/>
</dbReference>
<dbReference type="STRING" id="714943.Mucpa_2144"/>
<keyword evidence="8" id="KW-1185">Reference proteome</keyword>
<dbReference type="InterPro" id="IPR058627">
    <property type="entry name" value="MdtA-like_C"/>
</dbReference>
<dbReference type="PANTHER" id="PTHR30158:SF23">
    <property type="entry name" value="MULTIDRUG RESISTANCE PROTEIN MEXA"/>
    <property type="match status" value="1"/>
</dbReference>
<dbReference type="AlphaFoldDB" id="H1YFZ5"/>
<evidence type="ECO:0000313" key="8">
    <source>
        <dbReference type="Proteomes" id="UP000002774"/>
    </source>
</evidence>
<accession>H1YFZ5</accession>
<dbReference type="InterPro" id="IPR006143">
    <property type="entry name" value="RND_pump_MFP"/>
</dbReference>
<dbReference type="Proteomes" id="UP000002774">
    <property type="component" value="Chromosome"/>
</dbReference>
<name>H1YFZ5_9SPHI</name>
<feature type="domain" description="Multidrug resistance protein MdtA-like barrel-sandwich hybrid" evidence="4">
    <location>
        <begin position="73"/>
        <end position="214"/>
    </location>
</feature>
<protein>
    <submittedName>
        <fullName evidence="7">Efflux transporter, RND family, MFP subunit</fullName>
    </submittedName>
</protein>
<comment type="subcellular location">
    <subcellularLocation>
        <location evidence="1">Cell envelope</location>
    </subcellularLocation>
</comment>
<dbReference type="NCBIfam" id="TIGR01730">
    <property type="entry name" value="RND_mfp"/>
    <property type="match status" value="1"/>
</dbReference>
<dbReference type="GO" id="GO:0046677">
    <property type="term" value="P:response to antibiotic"/>
    <property type="evidence" value="ECO:0007669"/>
    <property type="project" value="TreeGrafter"/>
</dbReference>
<dbReference type="Pfam" id="PF25967">
    <property type="entry name" value="RND-MFP_C"/>
    <property type="match status" value="1"/>
</dbReference>
<dbReference type="InterPro" id="IPR058626">
    <property type="entry name" value="MdtA-like_b-barrel"/>
</dbReference>
<evidence type="ECO:0000259" key="4">
    <source>
        <dbReference type="Pfam" id="PF25917"/>
    </source>
</evidence>
<evidence type="ECO:0000259" key="6">
    <source>
        <dbReference type="Pfam" id="PF25967"/>
    </source>
</evidence>
<dbReference type="Pfam" id="PF25944">
    <property type="entry name" value="Beta-barrel_RND"/>
    <property type="match status" value="1"/>
</dbReference>
<feature type="domain" description="Multidrug resistance protein MdtA-like beta-barrel" evidence="5">
    <location>
        <begin position="225"/>
        <end position="308"/>
    </location>
</feature>
<dbReference type="EMBL" id="CM001403">
    <property type="protein sequence ID" value="EHQ26283.1"/>
    <property type="molecule type" value="Genomic_DNA"/>
</dbReference>
<evidence type="ECO:0000256" key="1">
    <source>
        <dbReference type="ARBA" id="ARBA00004196"/>
    </source>
</evidence>
<reference evidence="7" key="1">
    <citation type="submission" date="2011-09" db="EMBL/GenBank/DDBJ databases">
        <title>The permanent draft genome of Mucilaginibacter paludis DSM 18603.</title>
        <authorList>
            <consortium name="US DOE Joint Genome Institute (JGI-PGF)"/>
            <person name="Lucas S."/>
            <person name="Han J."/>
            <person name="Lapidus A."/>
            <person name="Bruce D."/>
            <person name="Goodwin L."/>
            <person name="Pitluck S."/>
            <person name="Peters L."/>
            <person name="Kyrpides N."/>
            <person name="Mavromatis K."/>
            <person name="Ivanova N."/>
            <person name="Mikhailova N."/>
            <person name="Held B."/>
            <person name="Detter J.C."/>
            <person name="Tapia R."/>
            <person name="Han C."/>
            <person name="Land M."/>
            <person name="Hauser L."/>
            <person name="Markowitz V."/>
            <person name="Cheng J.-F."/>
            <person name="Hugenholtz P."/>
            <person name="Woyke T."/>
            <person name="Wu D."/>
            <person name="Tindall B."/>
            <person name="Brambilla E."/>
            <person name="Klenk H.-P."/>
            <person name="Eisen J.A."/>
        </authorList>
    </citation>
    <scope>NUCLEOTIDE SEQUENCE [LARGE SCALE GENOMIC DNA]</scope>
    <source>
        <strain evidence="7">DSM 18603</strain>
    </source>
</reference>
<feature type="domain" description="Multidrug resistance protein MdtA-like alpha-helical hairpin" evidence="3">
    <location>
        <begin position="114"/>
        <end position="182"/>
    </location>
</feature>
<dbReference type="HOGENOM" id="CLU_018816_2_1_10"/>
<dbReference type="InterPro" id="IPR058625">
    <property type="entry name" value="MdtA-like_BSH"/>
</dbReference>
<feature type="domain" description="Multidrug resistance protein MdtA-like C-terminal permuted SH3" evidence="6">
    <location>
        <begin position="314"/>
        <end position="371"/>
    </location>
</feature>
<dbReference type="Gene3D" id="2.40.50.100">
    <property type="match status" value="1"/>
</dbReference>
<dbReference type="eggNOG" id="COG0845">
    <property type="taxonomic scope" value="Bacteria"/>
</dbReference>
<evidence type="ECO:0000259" key="3">
    <source>
        <dbReference type="Pfam" id="PF25876"/>
    </source>
</evidence>
<dbReference type="Gene3D" id="2.40.420.20">
    <property type="match status" value="1"/>
</dbReference>
<dbReference type="PANTHER" id="PTHR30158">
    <property type="entry name" value="ACRA/E-RELATED COMPONENT OF DRUG EFFLUX TRANSPORTER"/>
    <property type="match status" value="1"/>
</dbReference>
<evidence type="ECO:0000256" key="2">
    <source>
        <dbReference type="ARBA" id="ARBA00009477"/>
    </source>
</evidence>
<gene>
    <name evidence="7" type="ORF">Mucpa_2144</name>
</gene>
<evidence type="ECO:0000259" key="5">
    <source>
        <dbReference type="Pfam" id="PF25944"/>
    </source>
</evidence>
<dbReference type="Pfam" id="PF25917">
    <property type="entry name" value="BSH_RND"/>
    <property type="match status" value="1"/>
</dbReference>
<dbReference type="GO" id="GO:0030313">
    <property type="term" value="C:cell envelope"/>
    <property type="evidence" value="ECO:0007669"/>
    <property type="project" value="UniProtKB-SubCell"/>
</dbReference>
<evidence type="ECO:0000313" key="7">
    <source>
        <dbReference type="EMBL" id="EHQ26283.1"/>
    </source>
</evidence>
<proteinExistence type="inferred from homology"/>
<organism evidence="7 8">
    <name type="scientific">Mucilaginibacter paludis DSM 18603</name>
    <dbReference type="NCBI Taxonomy" id="714943"/>
    <lineage>
        <taxon>Bacteria</taxon>
        <taxon>Pseudomonadati</taxon>
        <taxon>Bacteroidota</taxon>
        <taxon>Sphingobacteriia</taxon>
        <taxon>Sphingobacteriales</taxon>
        <taxon>Sphingobacteriaceae</taxon>
        <taxon>Mucilaginibacter</taxon>
    </lineage>
</organism>
<dbReference type="SUPFAM" id="SSF111369">
    <property type="entry name" value="HlyD-like secretion proteins"/>
    <property type="match status" value="1"/>
</dbReference>
<dbReference type="GO" id="GO:0022857">
    <property type="term" value="F:transmembrane transporter activity"/>
    <property type="evidence" value="ECO:0007669"/>
    <property type="project" value="InterPro"/>
</dbReference>
<dbReference type="Gene3D" id="2.40.30.170">
    <property type="match status" value="1"/>
</dbReference>
<dbReference type="InterPro" id="IPR058624">
    <property type="entry name" value="MdtA-like_HH"/>
</dbReference>